<proteinExistence type="predicted"/>
<keyword evidence="2" id="KW-1185">Reference proteome</keyword>
<organism evidence="1 2">
    <name type="scientific">Naganishia friedmannii</name>
    <dbReference type="NCBI Taxonomy" id="89922"/>
    <lineage>
        <taxon>Eukaryota</taxon>
        <taxon>Fungi</taxon>
        <taxon>Dikarya</taxon>
        <taxon>Basidiomycota</taxon>
        <taxon>Agaricomycotina</taxon>
        <taxon>Tremellomycetes</taxon>
        <taxon>Filobasidiales</taxon>
        <taxon>Filobasidiaceae</taxon>
        <taxon>Naganishia</taxon>
    </lineage>
</organism>
<protein>
    <submittedName>
        <fullName evidence="1">Uncharacterized protein</fullName>
    </submittedName>
</protein>
<sequence>MSRLGDTVKAVYQTEPYQAAAAALHDPSRSVIAHHYCTHLKGKNMHQCLIFDSDTPGARLIGIEYVVPEETFVALDDDEKRYWHSHKFEVESGMLQVGMKSIVPGVVNDAAEIPAMTELQTTYGKTIHTWQYDIHPDFPLGPPQLMMAYTADEHVDQELLGARDAIAGTSTSAKREYRKSYLPSEAIAKMPVEGADGWLSGRTIQLEAVERDVLPRPSGVRSKIDGTKEKA</sequence>
<reference evidence="1" key="1">
    <citation type="submission" date="2023-04" db="EMBL/GenBank/DDBJ databases">
        <title>Draft Genome sequencing of Naganishia species isolated from polar environments using Oxford Nanopore Technology.</title>
        <authorList>
            <person name="Leo P."/>
            <person name="Venkateswaran K."/>
        </authorList>
    </citation>
    <scope>NUCLEOTIDE SEQUENCE</scope>
    <source>
        <strain evidence="1">MNA-CCFEE 5423</strain>
    </source>
</reference>
<gene>
    <name evidence="1" type="ORF">QFC21_005102</name>
</gene>
<evidence type="ECO:0000313" key="2">
    <source>
        <dbReference type="Proteomes" id="UP001227268"/>
    </source>
</evidence>
<comment type="caution">
    <text evidence="1">The sequence shown here is derived from an EMBL/GenBank/DDBJ whole genome shotgun (WGS) entry which is preliminary data.</text>
</comment>
<accession>A0ACC2VCP8</accession>
<dbReference type="EMBL" id="JASBWT010000018">
    <property type="protein sequence ID" value="KAJ9096831.1"/>
    <property type="molecule type" value="Genomic_DNA"/>
</dbReference>
<dbReference type="Proteomes" id="UP001227268">
    <property type="component" value="Unassembled WGS sequence"/>
</dbReference>
<evidence type="ECO:0000313" key="1">
    <source>
        <dbReference type="EMBL" id="KAJ9096831.1"/>
    </source>
</evidence>
<name>A0ACC2VCP8_9TREE</name>